<gene>
    <name evidence="2" type="ORF">STAS_05172</name>
</gene>
<dbReference type="EMBL" id="BKCP01003558">
    <property type="protein sequence ID" value="GER29311.1"/>
    <property type="molecule type" value="Genomic_DNA"/>
</dbReference>
<evidence type="ECO:0000256" key="1">
    <source>
        <dbReference type="SAM" id="Phobius"/>
    </source>
</evidence>
<keyword evidence="1" id="KW-0812">Transmembrane</keyword>
<dbReference type="Proteomes" id="UP000325081">
    <property type="component" value="Unassembled WGS sequence"/>
</dbReference>
<keyword evidence="1" id="KW-0472">Membrane</keyword>
<keyword evidence="3" id="KW-1185">Reference proteome</keyword>
<sequence length="105" mass="12229">MDSKTIKIIDGVVTMGNVSKLTTPTQTICKINQTRYFVLLYEVAFEFLATFGFFLQLAWMFWVSPSVSLDVYIYILECKIKNSLYTSGQIIRKGIWHLSIFYNEH</sequence>
<feature type="transmembrane region" description="Helical" evidence="1">
    <location>
        <begin position="36"/>
        <end position="62"/>
    </location>
</feature>
<protein>
    <submittedName>
        <fullName evidence="2">EXS (ERD1/XPR1/SYG1) family protein</fullName>
    </submittedName>
</protein>
<name>A0A5A7P9H8_STRAF</name>
<dbReference type="AlphaFoldDB" id="A0A5A7P9H8"/>
<evidence type="ECO:0000313" key="3">
    <source>
        <dbReference type="Proteomes" id="UP000325081"/>
    </source>
</evidence>
<accession>A0A5A7P9H8</accession>
<reference evidence="3" key="1">
    <citation type="journal article" date="2019" name="Curr. Biol.">
        <title>Genome Sequence of Striga asiatica Provides Insight into the Evolution of Plant Parasitism.</title>
        <authorList>
            <person name="Yoshida S."/>
            <person name="Kim S."/>
            <person name="Wafula E.K."/>
            <person name="Tanskanen J."/>
            <person name="Kim Y.M."/>
            <person name="Honaas L."/>
            <person name="Yang Z."/>
            <person name="Spallek T."/>
            <person name="Conn C.E."/>
            <person name="Ichihashi Y."/>
            <person name="Cheong K."/>
            <person name="Cui S."/>
            <person name="Der J.P."/>
            <person name="Gundlach H."/>
            <person name="Jiao Y."/>
            <person name="Hori C."/>
            <person name="Ishida J.K."/>
            <person name="Kasahara H."/>
            <person name="Kiba T."/>
            <person name="Kim M.S."/>
            <person name="Koo N."/>
            <person name="Laohavisit A."/>
            <person name="Lee Y.H."/>
            <person name="Lumba S."/>
            <person name="McCourt P."/>
            <person name="Mortimer J.C."/>
            <person name="Mutuku J.M."/>
            <person name="Nomura T."/>
            <person name="Sasaki-Sekimoto Y."/>
            <person name="Seto Y."/>
            <person name="Wang Y."/>
            <person name="Wakatake T."/>
            <person name="Sakakibara H."/>
            <person name="Demura T."/>
            <person name="Yamaguchi S."/>
            <person name="Yoneyama K."/>
            <person name="Manabe R.I."/>
            <person name="Nelson D.C."/>
            <person name="Schulman A.H."/>
            <person name="Timko M.P."/>
            <person name="dePamphilis C.W."/>
            <person name="Choi D."/>
            <person name="Shirasu K."/>
        </authorList>
    </citation>
    <scope>NUCLEOTIDE SEQUENCE [LARGE SCALE GENOMIC DNA]</scope>
    <source>
        <strain evidence="3">cv. UVA1</strain>
    </source>
</reference>
<comment type="caution">
    <text evidence="2">The sequence shown here is derived from an EMBL/GenBank/DDBJ whole genome shotgun (WGS) entry which is preliminary data.</text>
</comment>
<evidence type="ECO:0000313" key="2">
    <source>
        <dbReference type="EMBL" id="GER29311.1"/>
    </source>
</evidence>
<organism evidence="2 3">
    <name type="scientific">Striga asiatica</name>
    <name type="common">Asiatic witchweed</name>
    <name type="synonym">Buchnera asiatica</name>
    <dbReference type="NCBI Taxonomy" id="4170"/>
    <lineage>
        <taxon>Eukaryota</taxon>
        <taxon>Viridiplantae</taxon>
        <taxon>Streptophyta</taxon>
        <taxon>Embryophyta</taxon>
        <taxon>Tracheophyta</taxon>
        <taxon>Spermatophyta</taxon>
        <taxon>Magnoliopsida</taxon>
        <taxon>eudicotyledons</taxon>
        <taxon>Gunneridae</taxon>
        <taxon>Pentapetalae</taxon>
        <taxon>asterids</taxon>
        <taxon>lamiids</taxon>
        <taxon>Lamiales</taxon>
        <taxon>Orobanchaceae</taxon>
        <taxon>Buchnereae</taxon>
        <taxon>Striga</taxon>
    </lineage>
</organism>
<proteinExistence type="predicted"/>
<keyword evidence="1" id="KW-1133">Transmembrane helix</keyword>